<gene>
    <name evidence="3" type="ORF">IAA48_07930</name>
</gene>
<reference evidence="3" key="1">
    <citation type="journal article" date="2021" name="PeerJ">
        <title>Extensive microbial diversity within the chicken gut microbiome revealed by metagenomics and culture.</title>
        <authorList>
            <person name="Gilroy R."/>
            <person name="Ravi A."/>
            <person name="Getino M."/>
            <person name="Pursley I."/>
            <person name="Horton D.L."/>
            <person name="Alikhan N.F."/>
            <person name="Baker D."/>
            <person name="Gharbi K."/>
            <person name="Hall N."/>
            <person name="Watson M."/>
            <person name="Adriaenssens E.M."/>
            <person name="Foster-Nyarko E."/>
            <person name="Jarju S."/>
            <person name="Secka A."/>
            <person name="Antonio M."/>
            <person name="Oren A."/>
            <person name="Chaudhuri R.R."/>
            <person name="La Ragione R."/>
            <person name="Hildebrand F."/>
            <person name="Pallen M.J."/>
        </authorList>
    </citation>
    <scope>NUCLEOTIDE SEQUENCE</scope>
    <source>
        <strain evidence="3">421</strain>
    </source>
</reference>
<feature type="signal peptide" evidence="2">
    <location>
        <begin position="1"/>
        <end position="30"/>
    </location>
</feature>
<evidence type="ECO:0000313" key="4">
    <source>
        <dbReference type="Proteomes" id="UP000824205"/>
    </source>
</evidence>
<proteinExistence type="predicted"/>
<accession>A0A9D1RG07</accession>
<dbReference type="Gene3D" id="2.160.20.110">
    <property type="match status" value="1"/>
</dbReference>
<dbReference type="AlphaFoldDB" id="A0A9D1RG07"/>
<comment type="caution">
    <text evidence="3">The sequence shown here is derived from an EMBL/GenBank/DDBJ whole genome shotgun (WGS) entry which is preliminary data.</text>
</comment>
<evidence type="ECO:0000256" key="1">
    <source>
        <dbReference type="SAM" id="Phobius"/>
    </source>
</evidence>
<dbReference type="EMBL" id="DXGE01000034">
    <property type="protein sequence ID" value="HIW86408.1"/>
    <property type="molecule type" value="Genomic_DNA"/>
</dbReference>
<organism evidence="3 4">
    <name type="scientific">Candidatus Eubacterium faecipullorum</name>
    <dbReference type="NCBI Taxonomy" id="2838571"/>
    <lineage>
        <taxon>Bacteria</taxon>
        <taxon>Bacillati</taxon>
        <taxon>Bacillota</taxon>
        <taxon>Clostridia</taxon>
        <taxon>Eubacteriales</taxon>
        <taxon>Eubacteriaceae</taxon>
        <taxon>Eubacterium</taxon>
    </lineage>
</organism>
<feature type="chain" id="PRO_5038614771" evidence="2">
    <location>
        <begin position="31"/>
        <end position="939"/>
    </location>
</feature>
<evidence type="ECO:0000313" key="3">
    <source>
        <dbReference type="EMBL" id="HIW86408.1"/>
    </source>
</evidence>
<dbReference type="Proteomes" id="UP000824205">
    <property type="component" value="Unassembled WGS sequence"/>
</dbReference>
<keyword evidence="1" id="KW-0812">Transmembrane</keyword>
<keyword evidence="2" id="KW-0732">Signal</keyword>
<protein>
    <submittedName>
        <fullName evidence="3">Uncharacterized protein</fullName>
    </submittedName>
</protein>
<dbReference type="Gene3D" id="2.60.40.10">
    <property type="entry name" value="Immunoglobulins"/>
    <property type="match status" value="1"/>
</dbReference>
<name>A0A9D1RG07_9FIRM</name>
<keyword evidence="1" id="KW-0472">Membrane</keyword>
<feature type="transmembrane region" description="Helical" evidence="1">
    <location>
        <begin position="911"/>
        <end position="929"/>
    </location>
</feature>
<dbReference type="InterPro" id="IPR013783">
    <property type="entry name" value="Ig-like_fold"/>
</dbReference>
<reference evidence="3" key="2">
    <citation type="submission" date="2021-04" db="EMBL/GenBank/DDBJ databases">
        <authorList>
            <person name="Gilroy R."/>
        </authorList>
    </citation>
    <scope>NUCLEOTIDE SEQUENCE</scope>
    <source>
        <strain evidence="3">421</strain>
    </source>
</reference>
<evidence type="ECO:0000256" key="2">
    <source>
        <dbReference type="SAM" id="SignalP"/>
    </source>
</evidence>
<keyword evidence="1" id="KW-1133">Transmembrane helix</keyword>
<sequence>MVRKKQTHRSLAALLSLITIMSMFPAQIFAGSNADNIIEPRNAEPVLNSNGFYQISNADELYWFAEYANSKDLSANAVLTDDIVVNENVLDDKGLPREDTSNLRKWTPIGDPENSYTGVFDGDGHTISGLYTVSDNNCQGLIGSISSPGTIKDLGITDSYTEGGARVGTICGVSFASITNCYSSSSVTGESQTGGICGENAGTISNCYNAGRICGYYYTGGICGGNAGGEVSECYNTGIVTETAYVGGIAGINMGKIINCCNFGNIDGVDDIGGICGRSWNTLINVTAEIISCYNAGFVFGADFYGSICAYSDNNKITGCYYLDSLPKDERVNYGDAKGAEQFASGEVTCLLNAGADHAVWGQKIGEDAYPVLNGEKVYAGYVDCGTTEPLYTNTEGILLETKPAHTFSAWESNGNGTHSRTCSVCKAKETEKCSGGTASYFEKAECDACGAEYGKLLTDITPPTGEIRIGNKKWDEFNGEITFSTYFNDARNVTITAEDDSYAQSGYRDHYAVKIYYYLYSGSNALTTDELNDLTFTEYSGTFSIAPNDGYIIYIKLIDHAGNKTYINSDGIRFDSSVPAIDDIENGKVYCSATEFTVNEDNLDSVTVNGIPSEMTDNRFTVYPANEEQTIVVTDKANNNATYAITVNDGHTFLNYESNKDATCIKDGTKTAKCEYCDATDTAADSGSATGHNWDAPVWSWSEDNKTCSAIFTCLNNSTHQETPKVTVTSAETTPPTCMEMGITAYTATTEFNGFTYIDKKEVADIPTTDHNYVDGKCTVCGAKDPNFKPFVIAGANGEWMKGEKNGLSFTSNTDILKVQVDGHDLGDESYVILENGTILTLNPEYLETLSAGKHTLTIVTDTGSTDTEFTVKAANTAADIQNKNDTTASETISNDKSKTSPATGSETNLIVLFAAAAVCGVTLRLAFISKKQKMHHN</sequence>